<name>A0ABQ7CNU5_BRACR</name>
<protein>
    <submittedName>
        <fullName evidence="2">Uncharacterized protein</fullName>
    </submittedName>
</protein>
<reference evidence="2 3" key="1">
    <citation type="journal article" date="2020" name="BMC Genomics">
        <title>Intraspecific diversification of the crop wild relative Brassica cretica Lam. using demographic model selection.</title>
        <authorList>
            <person name="Kioukis A."/>
            <person name="Michalopoulou V.A."/>
            <person name="Briers L."/>
            <person name="Pirintsos S."/>
            <person name="Studholme D.J."/>
            <person name="Pavlidis P."/>
            <person name="Sarris P.F."/>
        </authorList>
    </citation>
    <scope>NUCLEOTIDE SEQUENCE [LARGE SCALE GENOMIC DNA]</scope>
    <source>
        <strain evidence="3">cv. PFS-1207/04</strain>
    </source>
</reference>
<keyword evidence="3" id="KW-1185">Reference proteome</keyword>
<sequence>MTQPEPHASHRDWGKAPRRRLWPRDALWAAPLMVTRSGSGGPRHLRHEKSPESGSCGCGVNG</sequence>
<gene>
    <name evidence="2" type="ORF">DY000_02012301</name>
</gene>
<evidence type="ECO:0000256" key="1">
    <source>
        <dbReference type="SAM" id="MobiDB-lite"/>
    </source>
</evidence>
<organism evidence="2 3">
    <name type="scientific">Brassica cretica</name>
    <name type="common">Mustard</name>
    <dbReference type="NCBI Taxonomy" id="69181"/>
    <lineage>
        <taxon>Eukaryota</taxon>
        <taxon>Viridiplantae</taxon>
        <taxon>Streptophyta</taxon>
        <taxon>Embryophyta</taxon>
        <taxon>Tracheophyta</taxon>
        <taxon>Spermatophyta</taxon>
        <taxon>Magnoliopsida</taxon>
        <taxon>eudicotyledons</taxon>
        <taxon>Gunneridae</taxon>
        <taxon>Pentapetalae</taxon>
        <taxon>rosids</taxon>
        <taxon>malvids</taxon>
        <taxon>Brassicales</taxon>
        <taxon>Brassicaceae</taxon>
        <taxon>Brassiceae</taxon>
        <taxon>Brassica</taxon>
    </lineage>
</organism>
<comment type="caution">
    <text evidence="2">The sequence shown here is derived from an EMBL/GenBank/DDBJ whole genome shotgun (WGS) entry which is preliminary data.</text>
</comment>
<dbReference type="Proteomes" id="UP000266723">
    <property type="component" value="Unassembled WGS sequence"/>
</dbReference>
<accession>A0ABQ7CNU5</accession>
<evidence type="ECO:0000313" key="2">
    <source>
        <dbReference type="EMBL" id="KAF3560524.1"/>
    </source>
</evidence>
<dbReference type="EMBL" id="QGKV02000759">
    <property type="protein sequence ID" value="KAF3560524.1"/>
    <property type="molecule type" value="Genomic_DNA"/>
</dbReference>
<feature type="region of interest" description="Disordered" evidence="1">
    <location>
        <begin position="1"/>
        <end position="20"/>
    </location>
</feature>
<evidence type="ECO:0000313" key="3">
    <source>
        <dbReference type="Proteomes" id="UP000266723"/>
    </source>
</evidence>
<feature type="region of interest" description="Disordered" evidence="1">
    <location>
        <begin position="34"/>
        <end position="62"/>
    </location>
</feature>
<proteinExistence type="predicted"/>